<organism evidence="2 3">
    <name type="scientific">Pelodictyon phaeoclathratiforme (strain DSM 5477 / BU-1)</name>
    <dbReference type="NCBI Taxonomy" id="324925"/>
    <lineage>
        <taxon>Bacteria</taxon>
        <taxon>Pseudomonadati</taxon>
        <taxon>Chlorobiota</taxon>
        <taxon>Chlorobiia</taxon>
        <taxon>Chlorobiales</taxon>
        <taxon>Chlorobiaceae</taxon>
        <taxon>Chlorobium/Pelodictyon group</taxon>
        <taxon>Pelodictyon</taxon>
    </lineage>
</organism>
<protein>
    <submittedName>
        <fullName evidence="2">Phosphatidate cytidylyltransferase</fullName>
    </submittedName>
</protein>
<keyword evidence="3" id="KW-1185">Reference proteome</keyword>
<feature type="transmembrane region" description="Helical" evidence="1">
    <location>
        <begin position="191"/>
        <end position="210"/>
    </location>
</feature>
<feature type="transmembrane region" description="Helical" evidence="1">
    <location>
        <begin position="143"/>
        <end position="171"/>
    </location>
</feature>
<dbReference type="eggNOG" id="COG0170">
    <property type="taxonomic scope" value="Bacteria"/>
</dbReference>
<name>B4SCZ2_PELPB</name>
<dbReference type="Proteomes" id="UP000002724">
    <property type="component" value="Chromosome"/>
</dbReference>
<gene>
    <name evidence="2" type="ordered locus">Ppha_0500</name>
</gene>
<dbReference type="STRING" id="324925.Ppha_0500"/>
<reference evidence="2 3" key="1">
    <citation type="submission" date="2008-06" db="EMBL/GenBank/DDBJ databases">
        <title>Complete sequence of Pelodictyon phaeoclathratiforme BU-1.</title>
        <authorList>
            <consortium name="US DOE Joint Genome Institute"/>
            <person name="Lucas S."/>
            <person name="Copeland A."/>
            <person name="Lapidus A."/>
            <person name="Glavina del Rio T."/>
            <person name="Dalin E."/>
            <person name="Tice H."/>
            <person name="Bruce D."/>
            <person name="Goodwin L."/>
            <person name="Pitluck S."/>
            <person name="Schmutz J."/>
            <person name="Larimer F."/>
            <person name="Land M."/>
            <person name="Hauser L."/>
            <person name="Kyrpides N."/>
            <person name="Mikhailova N."/>
            <person name="Liu Z."/>
            <person name="Li T."/>
            <person name="Zhao F."/>
            <person name="Overmann J."/>
            <person name="Bryant D.A."/>
            <person name="Richardson P."/>
        </authorList>
    </citation>
    <scope>NUCLEOTIDE SEQUENCE [LARGE SCALE GENOMIC DNA]</scope>
    <source>
        <strain evidence="3">DSM 5477 / BU-1</strain>
    </source>
</reference>
<evidence type="ECO:0000313" key="2">
    <source>
        <dbReference type="EMBL" id="ACF42826.1"/>
    </source>
</evidence>
<dbReference type="EMBL" id="CP001110">
    <property type="protein sequence ID" value="ACF42826.1"/>
    <property type="molecule type" value="Genomic_DNA"/>
</dbReference>
<dbReference type="GO" id="GO:0004143">
    <property type="term" value="F:ATP-dependent diacylglycerol kinase activity"/>
    <property type="evidence" value="ECO:0007669"/>
    <property type="project" value="InterPro"/>
</dbReference>
<feature type="transmembrane region" description="Helical" evidence="1">
    <location>
        <begin position="110"/>
        <end position="131"/>
    </location>
</feature>
<keyword evidence="2" id="KW-0548">Nucleotidyltransferase</keyword>
<dbReference type="KEGG" id="pph:Ppha_0500"/>
<keyword evidence="1" id="KW-0472">Membrane</keyword>
<dbReference type="PANTHER" id="PTHR31303">
    <property type="entry name" value="CTP-DEPENDENT DIACYLGLYCEROL KINASE 1"/>
    <property type="match status" value="1"/>
</dbReference>
<sequence>MLMEEIDRLELRYEVARKAIHLSSLSIPVIYWFISRDLALLILVPLFSGFFLIDLLKNFFTPVSAWYHRTFGAMLRAHELKRAKGHLNGATYIMMAALLLVLFFPKVIAVAAFSMVAVSDTLAAIIGKSFGKHRFGQKSVEGSVAFFLSALVVVSLVPGLHPVIGIIMAITGTLTEAFLVRIGKFKVDDNLSIPLASASVATLFTLLSIFR</sequence>
<keyword evidence="2" id="KW-0808">Transferase</keyword>
<evidence type="ECO:0000313" key="3">
    <source>
        <dbReference type="Proteomes" id="UP000002724"/>
    </source>
</evidence>
<keyword evidence="1" id="KW-1133">Transmembrane helix</keyword>
<dbReference type="PANTHER" id="PTHR31303:SF1">
    <property type="entry name" value="CTP-DEPENDENT DIACYLGLYCEROL KINASE 1"/>
    <property type="match status" value="1"/>
</dbReference>
<proteinExistence type="predicted"/>
<keyword evidence="1" id="KW-0812">Transmembrane</keyword>
<feature type="transmembrane region" description="Helical" evidence="1">
    <location>
        <begin position="15"/>
        <end position="34"/>
    </location>
</feature>
<feature type="transmembrane region" description="Helical" evidence="1">
    <location>
        <begin position="40"/>
        <end position="67"/>
    </location>
</feature>
<feature type="transmembrane region" description="Helical" evidence="1">
    <location>
        <begin position="87"/>
        <end position="104"/>
    </location>
</feature>
<evidence type="ECO:0000256" key="1">
    <source>
        <dbReference type="SAM" id="Phobius"/>
    </source>
</evidence>
<dbReference type="GO" id="GO:0016779">
    <property type="term" value="F:nucleotidyltransferase activity"/>
    <property type="evidence" value="ECO:0007669"/>
    <property type="project" value="UniProtKB-KW"/>
</dbReference>
<dbReference type="RefSeq" id="WP_012507321.1">
    <property type="nucleotide sequence ID" value="NC_011060.1"/>
</dbReference>
<dbReference type="AlphaFoldDB" id="B4SCZ2"/>
<dbReference type="HOGENOM" id="CLU_031477_4_1_10"/>
<accession>B4SCZ2</accession>
<dbReference type="InterPro" id="IPR037997">
    <property type="entry name" value="Dgk1-like"/>
</dbReference>